<dbReference type="GO" id="GO:0015627">
    <property type="term" value="C:type II protein secretion system complex"/>
    <property type="evidence" value="ECO:0007669"/>
    <property type="project" value="TreeGrafter"/>
</dbReference>
<dbReference type="EMBL" id="AP027081">
    <property type="protein sequence ID" value="BDU77881.1"/>
    <property type="molecule type" value="Genomic_DNA"/>
</dbReference>
<accession>A0AA48H5Q8</accession>
<dbReference type="AlphaFoldDB" id="A0AA48H5Q8"/>
<dbReference type="PRINTS" id="PR00811">
    <property type="entry name" value="BCTERIALGSPD"/>
</dbReference>
<feature type="region of interest" description="Disordered" evidence="2">
    <location>
        <begin position="26"/>
        <end position="87"/>
    </location>
</feature>
<proteinExistence type="inferred from homology"/>
<dbReference type="PROSITE" id="PS00875">
    <property type="entry name" value="T2SP_D"/>
    <property type="match status" value="1"/>
</dbReference>
<evidence type="ECO:0000256" key="2">
    <source>
        <dbReference type="SAM" id="MobiDB-lite"/>
    </source>
</evidence>
<dbReference type="PANTHER" id="PTHR30332:SF17">
    <property type="entry name" value="TYPE IV PILIATION SYSTEM PROTEIN DR_0774-RELATED"/>
    <property type="match status" value="1"/>
</dbReference>
<dbReference type="KEGG" id="msea:METESE_28390"/>
<evidence type="ECO:0000313" key="5">
    <source>
        <dbReference type="EMBL" id="BDU77881.1"/>
    </source>
</evidence>
<dbReference type="InterPro" id="IPR004845">
    <property type="entry name" value="T2SS_GspD_CS"/>
</dbReference>
<feature type="chain" id="PRO_5041258806" description="Type II/III secretion system secretin-like domain-containing protein" evidence="3">
    <location>
        <begin position="21"/>
        <end position="511"/>
    </location>
</feature>
<sequence length="511" mass="54772">MQIRAAIPVLATLALMGQGAAPGRSTFSGRLKGLHPAPAPAVHPEGPTHPPPGALTQTSASQVGRAPGAASGDPSAESQDGTSAAGEDKRYSLRISYQDAKEVLWRFGREAGVQMSFLPWTPSQLISLDFKNQAFEKALRQILLACDLDYRVIDGVYQIGLSVDLNLRFPQEGETTLDAAYRCRRVSASSMADAISKVLPDVKVTFGPTYLTPAMDGSGGTGAGDEQLKVLGATDASMKTHDVVFSGPAAMVRRALTLAQKFDRPRDQVRIAVKILRMGEEDARQLGIKWMDSLAYTSNEVGSAADNNQVPGIKLGKFTHAPLAVSATLSALESKGKAKVLSNPTITLLDGERSFVLSGSRFLYPKFTGKDSTGQAMYDVGEAKLGVYLQVGVQVGLDRDMVLTLYPQVTQKGALLPANGGLYPEILTEEIQTTVRAVSGDVLVLGGLIQESTSKDISGMPWLSRIPLLGRLFGTHSSSRNRTELMIILTPELVWETRPTTEINLEVHDPA</sequence>
<keyword evidence="6" id="KW-1185">Reference proteome</keyword>
<reference evidence="5" key="1">
    <citation type="journal article" date="2023" name="Int. J. Syst. Evol. Microbiol.">
        <title>Mesoterricola silvestris gen. nov., sp. nov., Mesoterricola sediminis sp. nov., Geothrix oryzae sp. nov., Geothrix edaphica sp. nov., Geothrix rubra sp. nov., and Geothrix limicola sp. nov., six novel members of Acidobacteriota isolated from soils.</title>
        <authorList>
            <person name="Itoh H."/>
            <person name="Sugisawa Y."/>
            <person name="Mise K."/>
            <person name="Xu Z."/>
            <person name="Kuniyasu M."/>
            <person name="Ushijima N."/>
            <person name="Kawano K."/>
            <person name="Kobayashi E."/>
            <person name="Shiratori Y."/>
            <person name="Masuda Y."/>
            <person name="Senoo K."/>
        </authorList>
    </citation>
    <scope>NUCLEOTIDE SEQUENCE</scope>
    <source>
        <strain evidence="5">W786</strain>
    </source>
</reference>
<dbReference type="InterPro" id="IPR050810">
    <property type="entry name" value="Bact_Secretion_Sys_Channel"/>
</dbReference>
<dbReference type="GO" id="GO:0009306">
    <property type="term" value="P:protein secretion"/>
    <property type="evidence" value="ECO:0007669"/>
    <property type="project" value="InterPro"/>
</dbReference>
<feature type="signal peptide" evidence="3">
    <location>
        <begin position="1"/>
        <end position="20"/>
    </location>
</feature>
<dbReference type="Proteomes" id="UP001228113">
    <property type="component" value="Chromosome"/>
</dbReference>
<gene>
    <name evidence="5" type="ORF">METESE_28390</name>
</gene>
<comment type="similarity">
    <text evidence="1">Belongs to the bacterial secretin family.</text>
</comment>
<organism evidence="5 6">
    <name type="scientific">Mesoterricola sediminis</name>
    <dbReference type="NCBI Taxonomy" id="2927980"/>
    <lineage>
        <taxon>Bacteria</taxon>
        <taxon>Pseudomonadati</taxon>
        <taxon>Acidobacteriota</taxon>
        <taxon>Holophagae</taxon>
        <taxon>Holophagales</taxon>
        <taxon>Holophagaceae</taxon>
        <taxon>Mesoterricola</taxon>
    </lineage>
</organism>
<dbReference type="RefSeq" id="WP_316410464.1">
    <property type="nucleotide sequence ID" value="NZ_AP027081.1"/>
</dbReference>
<dbReference type="Pfam" id="PF00263">
    <property type="entry name" value="Secretin"/>
    <property type="match status" value="1"/>
</dbReference>
<evidence type="ECO:0000256" key="1">
    <source>
        <dbReference type="RuleBase" id="RU004003"/>
    </source>
</evidence>
<dbReference type="InterPro" id="IPR004846">
    <property type="entry name" value="T2SS/T3SS_dom"/>
</dbReference>
<name>A0AA48H5Q8_9BACT</name>
<evidence type="ECO:0000256" key="3">
    <source>
        <dbReference type="SAM" id="SignalP"/>
    </source>
</evidence>
<evidence type="ECO:0000313" key="6">
    <source>
        <dbReference type="Proteomes" id="UP001228113"/>
    </source>
</evidence>
<dbReference type="PANTHER" id="PTHR30332">
    <property type="entry name" value="PROBABLE GENERAL SECRETION PATHWAY PROTEIN D"/>
    <property type="match status" value="1"/>
</dbReference>
<keyword evidence="3" id="KW-0732">Signal</keyword>
<evidence type="ECO:0000259" key="4">
    <source>
        <dbReference type="Pfam" id="PF00263"/>
    </source>
</evidence>
<protein>
    <recommendedName>
        <fullName evidence="4">Type II/III secretion system secretin-like domain-containing protein</fullName>
    </recommendedName>
</protein>
<dbReference type="InterPro" id="IPR001775">
    <property type="entry name" value="GspD/PilQ"/>
</dbReference>
<feature type="compositionally biased region" description="Pro residues" evidence="2">
    <location>
        <begin position="37"/>
        <end position="53"/>
    </location>
</feature>
<feature type="domain" description="Type II/III secretion system secretin-like" evidence="4">
    <location>
        <begin position="331"/>
        <end position="494"/>
    </location>
</feature>